<evidence type="ECO:0000256" key="6">
    <source>
        <dbReference type="ARBA" id="ARBA00012483"/>
    </source>
</evidence>
<comment type="pathway">
    <text evidence="4">Protein modification; protein ubiquitination.</text>
</comment>
<dbReference type="SMART" id="SM00504">
    <property type="entry name" value="Ubox"/>
    <property type="match status" value="1"/>
</dbReference>
<evidence type="ECO:0000313" key="14">
    <source>
        <dbReference type="EMBL" id="KAH8998672.1"/>
    </source>
</evidence>
<dbReference type="AlphaFoldDB" id="A0AAD4QBQ9"/>
<dbReference type="InterPro" id="IPR003613">
    <property type="entry name" value="Ubox_domain"/>
</dbReference>
<evidence type="ECO:0000256" key="1">
    <source>
        <dbReference type="ARBA" id="ARBA00000900"/>
    </source>
</evidence>
<feature type="compositionally biased region" description="Low complexity" evidence="12">
    <location>
        <begin position="26"/>
        <end position="44"/>
    </location>
</feature>
<evidence type="ECO:0000313" key="15">
    <source>
        <dbReference type="Proteomes" id="UP001201163"/>
    </source>
</evidence>
<evidence type="ECO:0000256" key="2">
    <source>
        <dbReference type="ARBA" id="ARBA00004123"/>
    </source>
</evidence>
<evidence type="ECO:0000256" key="11">
    <source>
        <dbReference type="SAM" id="Coils"/>
    </source>
</evidence>
<reference evidence="14" key="1">
    <citation type="submission" date="2022-01" db="EMBL/GenBank/DDBJ databases">
        <title>Comparative genomics reveals a dynamic genome evolution in the ectomycorrhizal milk-cap (Lactarius) mushrooms.</title>
        <authorList>
            <consortium name="DOE Joint Genome Institute"/>
            <person name="Lebreton A."/>
            <person name="Tang N."/>
            <person name="Kuo A."/>
            <person name="LaButti K."/>
            <person name="Drula E."/>
            <person name="Barry K."/>
            <person name="Clum A."/>
            <person name="Lipzen A."/>
            <person name="Mousain D."/>
            <person name="Ng V."/>
            <person name="Wang R."/>
            <person name="Wang X."/>
            <person name="Dai Y."/>
            <person name="Henrissat B."/>
            <person name="Grigoriev I.V."/>
            <person name="Guerin-Laguette A."/>
            <person name="Yu F."/>
            <person name="Martin F.M."/>
        </authorList>
    </citation>
    <scope>NUCLEOTIDE SEQUENCE</scope>
    <source>
        <strain evidence="14">QP</strain>
    </source>
</reference>
<dbReference type="CDD" id="cd16657">
    <property type="entry name" value="RING-Ubox_UBE4A"/>
    <property type="match status" value="1"/>
</dbReference>
<evidence type="ECO:0000256" key="9">
    <source>
        <dbReference type="ARBA" id="ARBA00022786"/>
    </source>
</evidence>
<sequence length="1133" mass="127603">MSSGQPLTNPTDDADRIRMKRLAKLQASSTSAFPTPSASSSSSPVPSPVPSPRPKPSPSPAPKPAVAPTPAQVPQKRKAPIGPSPFNYDIWENETIGQVFLVSLDPAESMKSEFEYVWLKSAVENGSSDGDLRLNADNLESVVIARLELNPQSPEHDDEYRLFLSKVPSGLTVFEYLVGCWKRLNVARAALLKRGHPPAIIQRALGLEEKMRHLIISYIGINFQAPDAFYAPANKEVGPQEFVDVLLSLSTLSTGMYGGSTPSPNSLADFEVPRLLQDIIQRFDPEGGLAEILGPIVTKLLFHPCLFREEGLAASDPRWRGVLTGLESLVDHKQIAIMITKMDEWNPADATAVTFEKTSLMGPLLRLNVFSREWPHIAKLYFSNAETRPAMDVESSQSSLRGTLKSLQSTLFQIFNTIVRVSPECREAVLAYFARVISLNLKRAGLQVDHATVASDGFMMNVHLVLLRFAEPFMDAQYTKIDRIDPLYYAHTSRIDVKEETRINATSEEAAAWEKTHRLAPGAQPPNFISDIFYLALATGHYGLQKTIHTLDDLNKEQDEVRRHLDNITADNTWMGTPIQARVEAAIKQMKDEIDRIQASQMAGITQLYDPEFLFRNNTFTAFVATWLIRYADPRKAHPKPVVEFVSFFCLSRLVSRSCHRLPLPKEVPLGFRVLPEYVLEDVIDYFFFAVRHGPTSLELTGKEEVLVFTLTFMLSTWWIKNPFLKNKIIDILFCSCFTYRGQSSLLGPSLNSHPVALKHLMPALTHFYIEVEQTGASSQFYDKFNARRSIAFVLKTVWGNPAHREALKKETQNIDKFVRFVNLMINDVTYLMDESLSELAQIHTIQQEMGNQAAWAALPLQQRREREATLHNLERQATSYTQLGNSTVDMLKIFTAETKEPFMLPEIVDRLAAMLDYNLDALVGPRCTDLVVENKEKYHFNPRQLLSDVVQVYLNLSTQPGFSRAVAGDGRSYRKELFEGAARRCSKYNLKSPNEIEQLRLFVVMVEEAKVTLEAEDDLGEVPDEFLGLSALFSWPALLNEHLFFPDPLMCTLMRDPVILPSSRAVVDRSTIKSHLLSDAKDPFNRVPLTIEDVTPDTELKERIEAFLVERRKSKGAGLGKQNDEVIQMNVD</sequence>
<keyword evidence="15" id="KW-1185">Reference proteome</keyword>
<keyword evidence="8" id="KW-0808">Transferase</keyword>
<dbReference type="InterPro" id="IPR045132">
    <property type="entry name" value="UBE4"/>
</dbReference>
<dbReference type="GO" id="GO:0005634">
    <property type="term" value="C:nucleus"/>
    <property type="evidence" value="ECO:0007669"/>
    <property type="project" value="UniProtKB-SubCell"/>
</dbReference>
<protein>
    <recommendedName>
        <fullName evidence="6">RING-type E3 ubiquitin transferase</fullName>
        <ecNumber evidence="6">2.3.2.27</ecNumber>
    </recommendedName>
</protein>
<evidence type="ECO:0000256" key="5">
    <source>
        <dbReference type="ARBA" id="ARBA00007434"/>
    </source>
</evidence>
<dbReference type="FunFam" id="3.30.40.10:FF:000055">
    <property type="entry name" value="Ubiquitin conjugation factor e4 a"/>
    <property type="match status" value="1"/>
</dbReference>
<dbReference type="InterPro" id="IPR019474">
    <property type="entry name" value="Ub_conjug_fac_E4_core"/>
</dbReference>
<evidence type="ECO:0000256" key="7">
    <source>
        <dbReference type="ARBA" id="ARBA00022490"/>
    </source>
</evidence>
<dbReference type="Gene3D" id="3.30.40.10">
    <property type="entry name" value="Zinc/RING finger domain, C3HC4 (zinc finger)"/>
    <property type="match status" value="1"/>
</dbReference>
<keyword evidence="10" id="KW-0539">Nucleus</keyword>
<dbReference type="GO" id="GO:0000151">
    <property type="term" value="C:ubiquitin ligase complex"/>
    <property type="evidence" value="ECO:0007669"/>
    <property type="project" value="InterPro"/>
</dbReference>
<feature type="coiled-coil region" evidence="11">
    <location>
        <begin position="551"/>
        <end position="600"/>
    </location>
</feature>
<comment type="catalytic activity">
    <reaction evidence="1">
        <text>S-ubiquitinyl-[E2 ubiquitin-conjugating enzyme]-L-cysteine + [acceptor protein]-L-lysine = [E2 ubiquitin-conjugating enzyme]-L-cysteine + N(6)-ubiquitinyl-[acceptor protein]-L-lysine.</text>
        <dbReference type="EC" id="2.3.2.27"/>
    </reaction>
</comment>
<accession>A0AAD4QBQ9</accession>
<feature type="compositionally biased region" description="Polar residues" evidence="12">
    <location>
        <begin position="1"/>
        <end position="11"/>
    </location>
</feature>
<keyword evidence="9" id="KW-0833">Ubl conjugation pathway</keyword>
<dbReference type="EMBL" id="JAKELL010000005">
    <property type="protein sequence ID" value="KAH8998672.1"/>
    <property type="molecule type" value="Genomic_DNA"/>
</dbReference>
<feature type="domain" description="U-box" evidence="13">
    <location>
        <begin position="1041"/>
        <end position="1115"/>
    </location>
</feature>
<evidence type="ECO:0000259" key="13">
    <source>
        <dbReference type="PROSITE" id="PS51698"/>
    </source>
</evidence>
<dbReference type="EC" id="2.3.2.27" evidence="6"/>
<dbReference type="PROSITE" id="PS51698">
    <property type="entry name" value="U_BOX"/>
    <property type="match status" value="1"/>
</dbReference>
<dbReference type="GO" id="GO:0036503">
    <property type="term" value="P:ERAD pathway"/>
    <property type="evidence" value="ECO:0007669"/>
    <property type="project" value="InterPro"/>
</dbReference>
<dbReference type="PANTHER" id="PTHR13931:SF2">
    <property type="entry name" value="UBIQUITIN CONJUGATION FACTOR E4 B"/>
    <property type="match status" value="1"/>
</dbReference>
<feature type="region of interest" description="Disordered" evidence="12">
    <location>
        <begin position="1"/>
        <end position="81"/>
    </location>
</feature>
<dbReference type="GO" id="GO:0000209">
    <property type="term" value="P:protein polyubiquitination"/>
    <property type="evidence" value="ECO:0007669"/>
    <property type="project" value="TreeGrafter"/>
</dbReference>
<dbReference type="GO" id="GO:0006511">
    <property type="term" value="P:ubiquitin-dependent protein catabolic process"/>
    <property type="evidence" value="ECO:0007669"/>
    <property type="project" value="InterPro"/>
</dbReference>
<comment type="subcellular location">
    <subcellularLocation>
        <location evidence="3">Cytoplasm</location>
    </subcellularLocation>
    <subcellularLocation>
        <location evidence="2">Nucleus</location>
    </subcellularLocation>
</comment>
<dbReference type="Pfam" id="PF04564">
    <property type="entry name" value="U-box"/>
    <property type="match status" value="1"/>
</dbReference>
<keyword evidence="11" id="KW-0175">Coiled coil</keyword>
<evidence type="ECO:0000256" key="12">
    <source>
        <dbReference type="SAM" id="MobiDB-lite"/>
    </source>
</evidence>
<evidence type="ECO:0000256" key="10">
    <source>
        <dbReference type="ARBA" id="ARBA00023242"/>
    </source>
</evidence>
<dbReference type="InterPro" id="IPR013083">
    <property type="entry name" value="Znf_RING/FYVE/PHD"/>
</dbReference>
<proteinExistence type="inferred from homology"/>
<evidence type="ECO:0000256" key="8">
    <source>
        <dbReference type="ARBA" id="ARBA00022679"/>
    </source>
</evidence>
<comment type="similarity">
    <text evidence="5">Belongs to the ubiquitin conjugation factor E4 family.</text>
</comment>
<dbReference type="SUPFAM" id="SSF57850">
    <property type="entry name" value="RING/U-box"/>
    <property type="match status" value="1"/>
</dbReference>
<evidence type="ECO:0000256" key="3">
    <source>
        <dbReference type="ARBA" id="ARBA00004496"/>
    </source>
</evidence>
<gene>
    <name evidence="14" type="ORF">EDB92DRAFT_2060850</name>
</gene>
<dbReference type="GO" id="GO:0034450">
    <property type="term" value="F:ubiquitin-ubiquitin ligase activity"/>
    <property type="evidence" value="ECO:0007669"/>
    <property type="project" value="InterPro"/>
</dbReference>
<organism evidence="14 15">
    <name type="scientific">Lactarius akahatsu</name>
    <dbReference type="NCBI Taxonomy" id="416441"/>
    <lineage>
        <taxon>Eukaryota</taxon>
        <taxon>Fungi</taxon>
        <taxon>Dikarya</taxon>
        <taxon>Basidiomycota</taxon>
        <taxon>Agaricomycotina</taxon>
        <taxon>Agaricomycetes</taxon>
        <taxon>Russulales</taxon>
        <taxon>Russulaceae</taxon>
        <taxon>Lactarius</taxon>
    </lineage>
</organism>
<feature type="compositionally biased region" description="Pro residues" evidence="12">
    <location>
        <begin position="45"/>
        <end position="67"/>
    </location>
</feature>
<dbReference type="Proteomes" id="UP001201163">
    <property type="component" value="Unassembled WGS sequence"/>
</dbReference>
<keyword evidence="7" id="KW-0963">Cytoplasm</keyword>
<dbReference type="GO" id="GO:0005737">
    <property type="term" value="C:cytoplasm"/>
    <property type="evidence" value="ECO:0007669"/>
    <property type="project" value="UniProtKB-SubCell"/>
</dbReference>
<dbReference type="Pfam" id="PF10408">
    <property type="entry name" value="Ufd2P_core"/>
    <property type="match status" value="1"/>
</dbReference>
<comment type="caution">
    <text evidence="14">The sequence shown here is derived from an EMBL/GenBank/DDBJ whole genome shotgun (WGS) entry which is preliminary data.</text>
</comment>
<name>A0AAD4QBQ9_9AGAM</name>
<evidence type="ECO:0000256" key="4">
    <source>
        <dbReference type="ARBA" id="ARBA00004906"/>
    </source>
</evidence>
<dbReference type="PANTHER" id="PTHR13931">
    <property type="entry name" value="UBIQUITINATION FACTOR E4"/>
    <property type="match status" value="1"/>
</dbReference>